<dbReference type="SUPFAM" id="SSF47413">
    <property type="entry name" value="lambda repressor-like DNA-binding domains"/>
    <property type="match status" value="1"/>
</dbReference>
<keyword evidence="3" id="KW-1185">Reference proteome</keyword>
<proteinExistence type="predicted"/>
<dbReference type="EMBL" id="JBHSDU010000003">
    <property type="protein sequence ID" value="MFC4310138.1"/>
    <property type="molecule type" value="Genomic_DNA"/>
</dbReference>
<name>A0ABV8SR87_9GAMM</name>
<protein>
    <submittedName>
        <fullName evidence="2">Helix-turn-helix domain-containing protein</fullName>
    </submittedName>
</protein>
<dbReference type="InterPro" id="IPR010982">
    <property type="entry name" value="Lambda_DNA-bd_dom_sf"/>
</dbReference>
<organism evidence="2 3">
    <name type="scientific">Steroidobacter flavus</name>
    <dbReference type="NCBI Taxonomy" id="1842136"/>
    <lineage>
        <taxon>Bacteria</taxon>
        <taxon>Pseudomonadati</taxon>
        <taxon>Pseudomonadota</taxon>
        <taxon>Gammaproteobacteria</taxon>
        <taxon>Steroidobacterales</taxon>
        <taxon>Steroidobacteraceae</taxon>
        <taxon>Steroidobacter</taxon>
    </lineage>
</organism>
<evidence type="ECO:0000313" key="3">
    <source>
        <dbReference type="Proteomes" id="UP001595904"/>
    </source>
</evidence>
<dbReference type="PROSITE" id="PS50943">
    <property type="entry name" value="HTH_CROC1"/>
    <property type="match status" value="1"/>
</dbReference>
<dbReference type="InterPro" id="IPR001387">
    <property type="entry name" value="Cro/C1-type_HTH"/>
</dbReference>
<dbReference type="SMART" id="SM00530">
    <property type="entry name" value="HTH_XRE"/>
    <property type="match status" value="1"/>
</dbReference>
<dbReference type="CDD" id="cd00093">
    <property type="entry name" value="HTH_XRE"/>
    <property type="match status" value="1"/>
</dbReference>
<feature type="domain" description="HTH cro/C1-type" evidence="1">
    <location>
        <begin position="16"/>
        <end position="70"/>
    </location>
</feature>
<evidence type="ECO:0000259" key="1">
    <source>
        <dbReference type="PROSITE" id="PS50943"/>
    </source>
</evidence>
<comment type="caution">
    <text evidence="2">The sequence shown here is derived from an EMBL/GenBank/DDBJ whole genome shotgun (WGS) entry which is preliminary data.</text>
</comment>
<gene>
    <name evidence="2" type="ORF">ACFPN2_13690</name>
</gene>
<dbReference type="Proteomes" id="UP001595904">
    <property type="component" value="Unassembled WGS sequence"/>
</dbReference>
<reference evidence="3" key="1">
    <citation type="journal article" date="2019" name="Int. J. Syst. Evol. Microbiol.">
        <title>The Global Catalogue of Microorganisms (GCM) 10K type strain sequencing project: providing services to taxonomists for standard genome sequencing and annotation.</title>
        <authorList>
            <consortium name="The Broad Institute Genomics Platform"/>
            <consortium name="The Broad Institute Genome Sequencing Center for Infectious Disease"/>
            <person name="Wu L."/>
            <person name="Ma J."/>
        </authorList>
    </citation>
    <scope>NUCLEOTIDE SEQUENCE [LARGE SCALE GENOMIC DNA]</scope>
    <source>
        <strain evidence="3">CGMCC 1.10759</strain>
    </source>
</reference>
<sequence length="80" mass="9069">MKSLRSPAHVRLLELLLAAREKAGLTQQQLADRLGKPQSFISKYEGGERRIDVIEFIAIADALNMDASRTIREVRSKYRA</sequence>
<dbReference type="Pfam" id="PF01381">
    <property type="entry name" value="HTH_3"/>
    <property type="match status" value="1"/>
</dbReference>
<evidence type="ECO:0000313" key="2">
    <source>
        <dbReference type="EMBL" id="MFC4310138.1"/>
    </source>
</evidence>
<dbReference type="RefSeq" id="WP_380597385.1">
    <property type="nucleotide sequence ID" value="NZ_JBHSDU010000003.1"/>
</dbReference>
<dbReference type="Gene3D" id="1.10.260.40">
    <property type="entry name" value="lambda repressor-like DNA-binding domains"/>
    <property type="match status" value="1"/>
</dbReference>
<accession>A0ABV8SR87</accession>